<organism evidence="5 7">
    <name type="scientific">Archangium gephyra</name>
    <dbReference type="NCBI Taxonomy" id="48"/>
    <lineage>
        <taxon>Bacteria</taxon>
        <taxon>Pseudomonadati</taxon>
        <taxon>Myxococcota</taxon>
        <taxon>Myxococcia</taxon>
        <taxon>Myxococcales</taxon>
        <taxon>Cystobacterineae</taxon>
        <taxon>Archangiaceae</taxon>
        <taxon>Archangium</taxon>
    </lineage>
</organism>
<dbReference type="InterPro" id="IPR026590">
    <property type="entry name" value="Ssirtuin_cat_dom"/>
</dbReference>
<evidence type="ECO:0000313" key="8">
    <source>
        <dbReference type="Proteomes" id="UP000256345"/>
    </source>
</evidence>
<dbReference type="GO" id="GO:0016740">
    <property type="term" value="F:transferase activity"/>
    <property type="evidence" value="ECO:0007669"/>
    <property type="project" value="UniProtKB-KW"/>
</dbReference>
<keyword evidence="2" id="KW-0520">NAD</keyword>
<dbReference type="Proteomes" id="UP000035579">
    <property type="component" value="Chromosome"/>
</dbReference>
<comment type="caution">
    <text evidence="3">Lacks conserved residue(s) required for the propagation of feature annotation.</text>
</comment>
<dbReference type="EMBL" id="CP011509">
    <property type="protein sequence ID" value="AKJ08378.1"/>
    <property type="molecule type" value="Genomic_DNA"/>
</dbReference>
<evidence type="ECO:0000256" key="1">
    <source>
        <dbReference type="ARBA" id="ARBA00022679"/>
    </source>
</evidence>
<evidence type="ECO:0000313" key="6">
    <source>
        <dbReference type="EMBL" id="REG14179.1"/>
    </source>
</evidence>
<dbReference type="KEGG" id="age:AA314_10004"/>
<dbReference type="Gene3D" id="3.40.50.1220">
    <property type="entry name" value="TPP-binding domain"/>
    <property type="match status" value="1"/>
</dbReference>
<evidence type="ECO:0000256" key="2">
    <source>
        <dbReference type="ARBA" id="ARBA00023027"/>
    </source>
</evidence>
<protein>
    <submittedName>
        <fullName evidence="6">NAD-dependent deacetylase</fullName>
    </submittedName>
    <submittedName>
        <fullName evidence="5">NAD-dependent protein deacetylase</fullName>
    </submittedName>
</protein>
<dbReference type="Gene3D" id="3.30.1600.10">
    <property type="entry name" value="SIR2/SIRT2 'Small Domain"/>
    <property type="match status" value="1"/>
</dbReference>
<proteinExistence type="predicted"/>
<dbReference type="PROSITE" id="PS50305">
    <property type="entry name" value="SIRTUIN"/>
    <property type="match status" value="1"/>
</dbReference>
<name>A0AAC8QIV2_9BACT</name>
<dbReference type="InterPro" id="IPR029035">
    <property type="entry name" value="DHS-like_NAD/FAD-binding_dom"/>
</dbReference>
<dbReference type="InterPro" id="IPR026591">
    <property type="entry name" value="Sirtuin_cat_small_dom_sf"/>
</dbReference>
<feature type="domain" description="Deacetylase sirtuin-type" evidence="4">
    <location>
        <begin position="1"/>
        <end position="95"/>
    </location>
</feature>
<evidence type="ECO:0000313" key="7">
    <source>
        <dbReference type="Proteomes" id="UP000035579"/>
    </source>
</evidence>
<keyword evidence="1" id="KW-0808">Transferase</keyword>
<keyword evidence="8" id="KW-1185">Reference proteome</keyword>
<accession>A0AAC8QIV2</accession>
<evidence type="ECO:0000256" key="3">
    <source>
        <dbReference type="PROSITE-ProRule" id="PRU00236"/>
    </source>
</evidence>
<dbReference type="AlphaFoldDB" id="A0AAC8QIV2"/>
<dbReference type="Proteomes" id="UP000256345">
    <property type="component" value="Unassembled WGS sequence"/>
</dbReference>
<dbReference type="EMBL" id="QUMU01000043">
    <property type="protein sequence ID" value="REG14179.1"/>
    <property type="molecule type" value="Genomic_DNA"/>
</dbReference>
<reference evidence="6 8" key="2">
    <citation type="submission" date="2018-08" db="EMBL/GenBank/DDBJ databases">
        <title>Genomic Encyclopedia of Archaeal and Bacterial Type Strains, Phase II (KMG-II): from individual species to whole genera.</title>
        <authorList>
            <person name="Goeker M."/>
        </authorList>
    </citation>
    <scope>NUCLEOTIDE SEQUENCE [LARGE SCALE GENOMIC DNA]</scope>
    <source>
        <strain evidence="6 8">DSM 2261</strain>
    </source>
</reference>
<gene>
    <name evidence="5" type="ORF">AA314_10004</name>
    <name evidence="6" type="ORF">ATI61_1435</name>
</gene>
<dbReference type="SUPFAM" id="SSF52467">
    <property type="entry name" value="DHS-like NAD/FAD-binding domain"/>
    <property type="match status" value="1"/>
</dbReference>
<reference evidence="5 7" key="1">
    <citation type="submission" date="2015-05" db="EMBL/GenBank/DDBJ databases">
        <title>Genome assembly of Archangium gephyra DSM 2261.</title>
        <authorList>
            <person name="Sharma G."/>
            <person name="Subramanian S."/>
        </authorList>
    </citation>
    <scope>NUCLEOTIDE SEQUENCE [LARGE SCALE GENOMIC DNA]</scope>
    <source>
        <strain evidence="5 7">DSM 2261</strain>
    </source>
</reference>
<evidence type="ECO:0000259" key="4">
    <source>
        <dbReference type="PROSITE" id="PS50305"/>
    </source>
</evidence>
<evidence type="ECO:0000313" key="5">
    <source>
        <dbReference type="EMBL" id="AKJ08378.1"/>
    </source>
</evidence>
<sequence>MVRPEVVLFEELLPPEKVAVMEREFAQGFDLVFSIGTSSLFPYITAPVVEAVERQRPTVEINPGQTQLSRVVDVHLQVGAVAACEALWAARGRWKRG</sequence>